<keyword evidence="3" id="KW-1185">Reference proteome</keyword>
<name>A0A5C7I9A4_9ROSI</name>
<reference evidence="3" key="1">
    <citation type="journal article" date="2019" name="Gigascience">
        <title>De novo genome assembly of the endangered Acer yangbiense, a plant species with extremely small populations endemic to Yunnan Province, China.</title>
        <authorList>
            <person name="Yang J."/>
            <person name="Wariss H.M."/>
            <person name="Tao L."/>
            <person name="Zhang R."/>
            <person name="Yun Q."/>
            <person name="Hollingsworth P."/>
            <person name="Dao Z."/>
            <person name="Luo G."/>
            <person name="Guo H."/>
            <person name="Ma Y."/>
            <person name="Sun W."/>
        </authorList>
    </citation>
    <scope>NUCLEOTIDE SEQUENCE [LARGE SCALE GENOMIC DNA]</scope>
    <source>
        <strain evidence="3">cv. Malutang</strain>
    </source>
</reference>
<protein>
    <recommendedName>
        <fullName evidence="1">DUF4283 domain-containing protein</fullName>
    </recommendedName>
</protein>
<evidence type="ECO:0000313" key="3">
    <source>
        <dbReference type="Proteomes" id="UP000323000"/>
    </source>
</evidence>
<dbReference type="PANTHER" id="PTHR31286">
    <property type="entry name" value="GLYCINE-RICH CELL WALL STRUCTURAL PROTEIN 1.8-LIKE"/>
    <property type="match status" value="1"/>
</dbReference>
<sequence length="351" mass="38424">MRVIGKIWQVSKGVNIESVSGNTFAFHFGDEYDLNRVIAGSPWSFDNALIALERPVGKGTIDNLCFSQVEFWVQIHQTPLLCMNMEIGGFLGGLVGQVLDVNGGRSGDCVGKFLRVRIRIDIMRPLRRCLCGMVNHTTKECTDVEPIPITNGKEDPLSGAWLRASEQTMMHSTVGEAEFSKTDSAIRKEGVIPEQAEMTANLVETKSPQSAINNEMMVEVADELDFFGPLEKQCGPLPSLLVLQPSSDMGSEKATAEPNESVYNLHSVLGSTKSGSCSGSNSNLDTSSISSLLSNRIRRSNFRAKRPNSISAADSKISTHCGKRKEKVVQIVDKDRIKKARTAIYISVSPR</sequence>
<dbReference type="InterPro" id="IPR040256">
    <property type="entry name" value="At4g02000-like"/>
</dbReference>
<feature type="domain" description="DUF4283" evidence="1">
    <location>
        <begin position="2"/>
        <end position="54"/>
    </location>
</feature>
<dbReference type="PANTHER" id="PTHR31286:SF167">
    <property type="entry name" value="OS09G0268800 PROTEIN"/>
    <property type="match status" value="1"/>
</dbReference>
<accession>A0A5C7I9A4</accession>
<organism evidence="2 3">
    <name type="scientific">Acer yangbiense</name>
    <dbReference type="NCBI Taxonomy" id="1000413"/>
    <lineage>
        <taxon>Eukaryota</taxon>
        <taxon>Viridiplantae</taxon>
        <taxon>Streptophyta</taxon>
        <taxon>Embryophyta</taxon>
        <taxon>Tracheophyta</taxon>
        <taxon>Spermatophyta</taxon>
        <taxon>Magnoliopsida</taxon>
        <taxon>eudicotyledons</taxon>
        <taxon>Gunneridae</taxon>
        <taxon>Pentapetalae</taxon>
        <taxon>rosids</taxon>
        <taxon>malvids</taxon>
        <taxon>Sapindales</taxon>
        <taxon>Sapindaceae</taxon>
        <taxon>Hippocastanoideae</taxon>
        <taxon>Acereae</taxon>
        <taxon>Acer</taxon>
    </lineage>
</organism>
<dbReference type="AlphaFoldDB" id="A0A5C7I9A4"/>
<dbReference type="Pfam" id="PF14111">
    <property type="entry name" value="DUF4283"/>
    <property type="match status" value="1"/>
</dbReference>
<dbReference type="Proteomes" id="UP000323000">
    <property type="component" value="Chromosome 3"/>
</dbReference>
<gene>
    <name evidence="2" type="ORF">EZV62_006507</name>
</gene>
<proteinExistence type="predicted"/>
<evidence type="ECO:0000259" key="1">
    <source>
        <dbReference type="Pfam" id="PF14111"/>
    </source>
</evidence>
<dbReference type="InterPro" id="IPR025558">
    <property type="entry name" value="DUF4283"/>
</dbReference>
<dbReference type="EMBL" id="VAHF01000003">
    <property type="protein sequence ID" value="TXG65232.1"/>
    <property type="molecule type" value="Genomic_DNA"/>
</dbReference>
<comment type="caution">
    <text evidence="2">The sequence shown here is derived from an EMBL/GenBank/DDBJ whole genome shotgun (WGS) entry which is preliminary data.</text>
</comment>
<evidence type="ECO:0000313" key="2">
    <source>
        <dbReference type="EMBL" id="TXG65232.1"/>
    </source>
</evidence>